<sequence>MDKRLQQRLIGAAVLIALAVIFLPMLLSGGGSEHVSMKMKLPPEPDYHFSNGAPKPLPPATSQAVPATVATLPAVGTGHPLPPSTSMPSTPVASPPAPVVTAPAPPEPAPAAPAKPKEAAPKPAPKPPAPPPSSVTAPSGKPVVSAWVVQVASFVDEHSAVALRDRLRKAGFSAYIDRFPHAGKTYYRVRVGPRLSHDKAEEMLKRIDRTVKLKGMLVPYP</sequence>
<proteinExistence type="predicted"/>
<feature type="compositionally biased region" description="Pro residues" evidence="1">
    <location>
        <begin position="93"/>
        <end position="113"/>
    </location>
</feature>
<protein>
    <recommendedName>
        <fullName evidence="2">SPOR domain-containing protein</fullName>
    </recommendedName>
</protein>
<keyword evidence="4" id="KW-1185">Reference proteome</keyword>
<dbReference type="RefSeq" id="WP_038091486.1">
    <property type="nucleotide sequence ID" value="NZ_JQSG02000006.1"/>
</dbReference>
<dbReference type="InterPro" id="IPR036680">
    <property type="entry name" value="SPOR-like_sf"/>
</dbReference>
<dbReference type="Proteomes" id="UP000029273">
    <property type="component" value="Unassembled WGS sequence"/>
</dbReference>
<evidence type="ECO:0000313" key="3">
    <source>
        <dbReference type="EMBL" id="OBS08913.1"/>
    </source>
</evidence>
<name>A0A1A6C2X9_9GAMM</name>
<dbReference type="GO" id="GO:0030428">
    <property type="term" value="C:cell septum"/>
    <property type="evidence" value="ECO:0007669"/>
    <property type="project" value="TreeGrafter"/>
</dbReference>
<comment type="caution">
    <text evidence="3">The sequence shown here is derived from an EMBL/GenBank/DDBJ whole genome shotgun (WGS) entry which is preliminary data.</text>
</comment>
<accession>A0A1A6C2X9</accession>
<dbReference type="GO" id="GO:0042834">
    <property type="term" value="F:peptidoglycan binding"/>
    <property type="evidence" value="ECO:0007669"/>
    <property type="project" value="InterPro"/>
</dbReference>
<evidence type="ECO:0000259" key="2">
    <source>
        <dbReference type="PROSITE" id="PS51724"/>
    </source>
</evidence>
<dbReference type="PANTHER" id="PTHR38687:SF1">
    <property type="entry name" value="CELL DIVISION PROTEIN DEDD"/>
    <property type="match status" value="1"/>
</dbReference>
<dbReference type="OrthoDB" id="7069135at2"/>
<dbReference type="EMBL" id="JQSG02000006">
    <property type="protein sequence ID" value="OBS08913.1"/>
    <property type="molecule type" value="Genomic_DNA"/>
</dbReference>
<gene>
    <name evidence="3" type="ORF">Thpro_023163</name>
</gene>
<organism evidence="3 4">
    <name type="scientific">Acidihalobacter prosperus</name>
    <dbReference type="NCBI Taxonomy" id="160660"/>
    <lineage>
        <taxon>Bacteria</taxon>
        <taxon>Pseudomonadati</taxon>
        <taxon>Pseudomonadota</taxon>
        <taxon>Gammaproteobacteria</taxon>
        <taxon>Chromatiales</taxon>
        <taxon>Ectothiorhodospiraceae</taxon>
        <taxon>Acidihalobacter</taxon>
    </lineage>
</organism>
<reference evidence="3 4" key="1">
    <citation type="journal article" date="2014" name="Genome Announc.">
        <title>Draft Genome Sequence of the Iron-Oxidizing, Acidophilic, and Halotolerant 'Thiobacillus prosperus' Type Strain DSM 5130.</title>
        <authorList>
            <person name="Ossandon F.J."/>
            <person name="Cardenas J.P."/>
            <person name="Corbett M."/>
            <person name="Quatrini R."/>
            <person name="Holmes D.S."/>
            <person name="Watkin E."/>
        </authorList>
    </citation>
    <scope>NUCLEOTIDE SEQUENCE [LARGE SCALE GENOMIC DNA]</scope>
    <source>
        <strain evidence="3 4">DSM 5130</strain>
    </source>
</reference>
<dbReference type="PANTHER" id="PTHR38687">
    <property type="entry name" value="CELL DIVISION PROTEIN DEDD-RELATED"/>
    <property type="match status" value="1"/>
</dbReference>
<dbReference type="InterPro" id="IPR007730">
    <property type="entry name" value="SPOR-like_dom"/>
</dbReference>
<dbReference type="InterPro" id="IPR052521">
    <property type="entry name" value="Cell_div_SPOR-domain"/>
</dbReference>
<feature type="region of interest" description="Disordered" evidence="1">
    <location>
        <begin position="73"/>
        <end position="140"/>
    </location>
</feature>
<feature type="compositionally biased region" description="Pro residues" evidence="1">
    <location>
        <begin position="122"/>
        <end position="133"/>
    </location>
</feature>
<dbReference type="Pfam" id="PF05036">
    <property type="entry name" value="SPOR"/>
    <property type="match status" value="1"/>
</dbReference>
<dbReference type="GO" id="GO:0032506">
    <property type="term" value="P:cytokinetic process"/>
    <property type="evidence" value="ECO:0007669"/>
    <property type="project" value="TreeGrafter"/>
</dbReference>
<dbReference type="PROSITE" id="PS51724">
    <property type="entry name" value="SPOR"/>
    <property type="match status" value="1"/>
</dbReference>
<dbReference type="Gene3D" id="3.30.70.1070">
    <property type="entry name" value="Sporulation related repeat"/>
    <property type="match status" value="1"/>
</dbReference>
<dbReference type="GO" id="GO:0032153">
    <property type="term" value="C:cell division site"/>
    <property type="evidence" value="ECO:0007669"/>
    <property type="project" value="TreeGrafter"/>
</dbReference>
<evidence type="ECO:0000256" key="1">
    <source>
        <dbReference type="SAM" id="MobiDB-lite"/>
    </source>
</evidence>
<evidence type="ECO:0000313" key="4">
    <source>
        <dbReference type="Proteomes" id="UP000029273"/>
    </source>
</evidence>
<dbReference type="SUPFAM" id="SSF110997">
    <property type="entry name" value="Sporulation related repeat"/>
    <property type="match status" value="1"/>
</dbReference>
<dbReference type="AlphaFoldDB" id="A0A1A6C2X9"/>
<feature type="domain" description="SPOR" evidence="2">
    <location>
        <begin position="141"/>
        <end position="220"/>
    </location>
</feature>